<feature type="compositionally biased region" description="Polar residues" evidence="1">
    <location>
        <begin position="608"/>
        <end position="620"/>
    </location>
</feature>
<dbReference type="STRING" id="947166.A0A1D1VTS7"/>
<accession>A0A1D1VTS7</accession>
<feature type="compositionally biased region" description="Gly residues" evidence="1">
    <location>
        <begin position="702"/>
        <end position="711"/>
    </location>
</feature>
<dbReference type="AlphaFoldDB" id="A0A1D1VTS7"/>
<evidence type="ECO:0000256" key="2">
    <source>
        <dbReference type="SAM" id="SignalP"/>
    </source>
</evidence>
<name>A0A1D1VTS7_RAMVA</name>
<feature type="chain" id="PRO_5008898839" evidence="2">
    <location>
        <begin position="21"/>
        <end position="880"/>
    </location>
</feature>
<feature type="region of interest" description="Disordered" evidence="1">
    <location>
        <begin position="560"/>
        <end position="711"/>
    </location>
</feature>
<feature type="region of interest" description="Disordered" evidence="1">
    <location>
        <begin position="91"/>
        <end position="196"/>
    </location>
</feature>
<evidence type="ECO:0000313" key="4">
    <source>
        <dbReference type="Proteomes" id="UP000186922"/>
    </source>
</evidence>
<organism evidence="3 4">
    <name type="scientific">Ramazzottius varieornatus</name>
    <name type="common">Water bear</name>
    <name type="synonym">Tardigrade</name>
    <dbReference type="NCBI Taxonomy" id="947166"/>
    <lineage>
        <taxon>Eukaryota</taxon>
        <taxon>Metazoa</taxon>
        <taxon>Ecdysozoa</taxon>
        <taxon>Tardigrada</taxon>
        <taxon>Eutardigrada</taxon>
        <taxon>Parachela</taxon>
        <taxon>Hypsibioidea</taxon>
        <taxon>Ramazzottiidae</taxon>
        <taxon>Ramazzottius</taxon>
    </lineage>
</organism>
<feature type="compositionally biased region" description="Pro residues" evidence="1">
    <location>
        <begin position="143"/>
        <end position="155"/>
    </location>
</feature>
<comment type="caution">
    <text evidence="3">The sequence shown here is derived from an EMBL/GenBank/DDBJ whole genome shotgun (WGS) entry which is preliminary data.</text>
</comment>
<feature type="compositionally biased region" description="Basic and acidic residues" evidence="1">
    <location>
        <begin position="116"/>
        <end position="126"/>
    </location>
</feature>
<keyword evidence="4" id="KW-1185">Reference proteome</keyword>
<feature type="compositionally biased region" description="Low complexity" evidence="1">
    <location>
        <begin position="306"/>
        <end position="320"/>
    </location>
</feature>
<feature type="compositionally biased region" description="Low complexity" evidence="1">
    <location>
        <begin position="476"/>
        <end position="500"/>
    </location>
</feature>
<keyword evidence="2" id="KW-0732">Signal</keyword>
<dbReference type="OrthoDB" id="10689057at2759"/>
<feature type="compositionally biased region" description="Polar residues" evidence="1">
    <location>
        <begin position="162"/>
        <end position="188"/>
    </location>
</feature>
<gene>
    <name evidence="3" type="primary">RvY_13635-1</name>
    <name evidence="3" type="synonym">RvY_13635.1</name>
    <name evidence="3" type="ORF">RvY_13635</name>
</gene>
<dbReference type="EMBL" id="BDGG01000009">
    <property type="protein sequence ID" value="GAV03168.1"/>
    <property type="molecule type" value="Genomic_DNA"/>
</dbReference>
<feature type="region of interest" description="Disordered" evidence="1">
    <location>
        <begin position="380"/>
        <end position="422"/>
    </location>
</feature>
<dbReference type="Proteomes" id="UP000186922">
    <property type="component" value="Unassembled WGS sequence"/>
</dbReference>
<proteinExistence type="predicted"/>
<feature type="compositionally biased region" description="Low complexity" evidence="1">
    <location>
        <begin position="592"/>
        <end position="605"/>
    </location>
</feature>
<feature type="compositionally biased region" description="Low complexity" evidence="1">
    <location>
        <begin position="380"/>
        <end position="389"/>
    </location>
</feature>
<feature type="signal peptide" evidence="2">
    <location>
        <begin position="1"/>
        <end position="20"/>
    </location>
</feature>
<feature type="compositionally biased region" description="Low complexity" evidence="1">
    <location>
        <begin position="402"/>
        <end position="420"/>
    </location>
</feature>
<sequence>MKPSSVFIFLLSGLLHYVSGAPDVLYQVPVRSDQSSFNRGNFFRASLAVRSDAPDDSSDPPDILQTNAITYDNKPTFLSLRRVAHNTSSLIGFGPIRSTTSTSTARPAKVNQFSADIDKSSDDSTKEAPPPQKQDDGPFIPQVAPPSFRPTPGPADYPDISRWTQQTGGNIQQIPDLTAGPLQQTQTPEPVITGDLQNQPQEYNQQLEQQYAPPAQPEAITSDTYGQYQPQQVPQQVAAQGPEGRVAQINFVPAPVTEAPSNQETFNGANFQQQQQTLIGSVPSSLPPHQNIPTQQIPFTNFVQQSQQRFPQQNPQQQRPTFLPQQDGNNFFPQQQQSFRPQFLPQGQIAPQQFNFAPQQQGTIPSQQLIGNGLTNNQGQFVGFGQGEQLDGEPTAGILNNRPAQGPQPGFQPGPGARQGDAFQSTATNLQSQQANQAGQIELQSHQPNLNAADPFAQTENQFLADNNPFQAPNLQNMQPPFQPQPGQQNPTFQPQPGQQIPAFQPQPGQQFSPLGPMQPAASAFQSQPAPTFGPQGQQQANMFQQVALPQDQFNQFLTPEQRQQAAAAQSTSGGQFQDLSQTQFNPFANSQPQMQPIPQQPFDQFGAQPSNFLPGQQSPNVPPGAFPQDARSFPPQFQPPQGGNPTDGMFIPPQPAAVNDQPPTPPPTPSDQAPASANDTPAQAQPRAFDDAPAGPQARQYGGGGYGGQPSYGGGATGPAGYSQGSSYGGGGGYGGGGAGGYGGGARGGYSPFQGGAAGATGFGYPSGGSPYPYGAYGGFGYGYRPYYLGYNYDLAPYGIPTAQDFALYGKNTLHPEKSYYNKGQGYGAQAQGSYSGGSPASHSGAASYPSSGGYGGGYGKADTTYDTPYGKSATGTST</sequence>
<evidence type="ECO:0000313" key="3">
    <source>
        <dbReference type="EMBL" id="GAV03168.1"/>
    </source>
</evidence>
<protein>
    <submittedName>
        <fullName evidence="3">Uncharacterized protein</fullName>
    </submittedName>
</protein>
<reference evidence="3 4" key="1">
    <citation type="journal article" date="2016" name="Nat. Commun.">
        <title>Extremotolerant tardigrade genome and improved radiotolerance of human cultured cells by tardigrade-unique protein.</title>
        <authorList>
            <person name="Hashimoto T."/>
            <person name="Horikawa D.D."/>
            <person name="Saito Y."/>
            <person name="Kuwahara H."/>
            <person name="Kozuka-Hata H."/>
            <person name="Shin-I T."/>
            <person name="Minakuchi Y."/>
            <person name="Ohishi K."/>
            <person name="Motoyama A."/>
            <person name="Aizu T."/>
            <person name="Enomoto A."/>
            <person name="Kondo K."/>
            <person name="Tanaka S."/>
            <person name="Hara Y."/>
            <person name="Koshikawa S."/>
            <person name="Sagara H."/>
            <person name="Miura T."/>
            <person name="Yokobori S."/>
            <person name="Miyagawa K."/>
            <person name="Suzuki Y."/>
            <person name="Kubo T."/>
            <person name="Oyama M."/>
            <person name="Kohara Y."/>
            <person name="Fujiyama A."/>
            <person name="Arakawa K."/>
            <person name="Katayama T."/>
            <person name="Toyoda A."/>
            <person name="Kunieda T."/>
        </authorList>
    </citation>
    <scope>NUCLEOTIDE SEQUENCE [LARGE SCALE GENOMIC DNA]</scope>
    <source>
        <strain evidence="3 4">YOKOZUNA-1</strain>
    </source>
</reference>
<evidence type="ECO:0000256" key="1">
    <source>
        <dbReference type="SAM" id="MobiDB-lite"/>
    </source>
</evidence>
<feature type="compositionally biased region" description="Polar residues" evidence="1">
    <location>
        <begin position="571"/>
        <end position="591"/>
    </location>
</feature>
<feature type="region of interest" description="Disordered" evidence="1">
    <location>
        <begin position="306"/>
        <end position="333"/>
    </location>
</feature>
<feature type="region of interest" description="Disordered" evidence="1">
    <location>
        <begin position="467"/>
        <end position="538"/>
    </location>
</feature>
<feature type="compositionally biased region" description="Low complexity" evidence="1">
    <location>
        <begin position="518"/>
        <end position="531"/>
    </location>
</feature>